<proteinExistence type="predicted"/>
<keyword evidence="4" id="KW-1185">Reference proteome</keyword>
<dbReference type="EMBL" id="QKZN01000003">
    <property type="protein sequence ID" value="PZX30631.1"/>
    <property type="molecule type" value="Genomic_DNA"/>
</dbReference>
<evidence type="ECO:0000256" key="2">
    <source>
        <dbReference type="SAM" id="SignalP"/>
    </source>
</evidence>
<dbReference type="AlphaFoldDB" id="A0A2W7P3M1"/>
<keyword evidence="2" id="KW-0732">Signal</keyword>
<reference evidence="3" key="1">
    <citation type="submission" date="2018-06" db="EMBL/GenBank/DDBJ databases">
        <title>Genomic Encyclopedia of Type Strains, Phase IV (KMG-V): Genome sequencing to study the core and pangenomes of soil and plant-associated prokaryotes.</title>
        <authorList>
            <person name="Whitman W."/>
        </authorList>
    </citation>
    <scope>NUCLEOTIDE SEQUENCE [LARGE SCALE GENOMIC DNA]</scope>
    <source>
        <strain evidence="3">MLR2-44</strain>
    </source>
</reference>
<sequence>MKKASIAVIVMMGMAASAQAAVRASEVYTNGGHVAEAIQRSQSGRLVDEQFRRLALRQADPFTDGARRQMDPFTDGAVRQVDPYGDGALAKSGSADPFTDGA</sequence>
<organism evidence="3 4">
    <name type="scientific">Cupriavidus phytorum</name>
    <dbReference type="NCBI Taxonomy" id="3024399"/>
    <lineage>
        <taxon>Bacteria</taxon>
        <taxon>Pseudomonadati</taxon>
        <taxon>Pseudomonadota</taxon>
        <taxon>Betaproteobacteria</taxon>
        <taxon>Burkholderiales</taxon>
        <taxon>Burkholderiaceae</taxon>
        <taxon>Cupriavidus</taxon>
    </lineage>
</organism>
<feature type="region of interest" description="Disordered" evidence="1">
    <location>
        <begin position="62"/>
        <end position="102"/>
    </location>
</feature>
<evidence type="ECO:0000256" key="1">
    <source>
        <dbReference type="SAM" id="MobiDB-lite"/>
    </source>
</evidence>
<accession>A0A2W7P3M1</accession>
<comment type="caution">
    <text evidence="3">The sequence shown here is derived from an EMBL/GenBank/DDBJ whole genome shotgun (WGS) entry which is preliminary data.</text>
</comment>
<evidence type="ECO:0000313" key="3">
    <source>
        <dbReference type="EMBL" id="PZX30631.1"/>
    </source>
</evidence>
<feature type="signal peptide" evidence="2">
    <location>
        <begin position="1"/>
        <end position="20"/>
    </location>
</feature>
<protein>
    <submittedName>
        <fullName evidence="3">Uncharacterized protein</fullName>
    </submittedName>
</protein>
<evidence type="ECO:0000313" key="4">
    <source>
        <dbReference type="Proteomes" id="UP000249638"/>
    </source>
</evidence>
<dbReference type="Proteomes" id="UP000249638">
    <property type="component" value="Unassembled WGS sequence"/>
</dbReference>
<feature type="chain" id="PRO_5016060715" evidence="2">
    <location>
        <begin position="21"/>
        <end position="102"/>
    </location>
</feature>
<gene>
    <name evidence="3" type="ORF">C7416_103359</name>
</gene>
<name>A0A2W7P3M1_9BURK</name>